<proteinExistence type="predicted"/>
<name>A0A8S9SCN4_BRACR</name>
<evidence type="ECO:0000256" key="1">
    <source>
        <dbReference type="SAM" id="MobiDB-lite"/>
    </source>
</evidence>
<evidence type="ECO:0000313" key="2">
    <source>
        <dbReference type="EMBL" id="KAF3598427.1"/>
    </source>
</evidence>
<dbReference type="Proteomes" id="UP000712600">
    <property type="component" value="Unassembled WGS sequence"/>
</dbReference>
<organism evidence="2 3">
    <name type="scientific">Brassica cretica</name>
    <name type="common">Mustard</name>
    <dbReference type="NCBI Taxonomy" id="69181"/>
    <lineage>
        <taxon>Eukaryota</taxon>
        <taxon>Viridiplantae</taxon>
        <taxon>Streptophyta</taxon>
        <taxon>Embryophyta</taxon>
        <taxon>Tracheophyta</taxon>
        <taxon>Spermatophyta</taxon>
        <taxon>Magnoliopsida</taxon>
        <taxon>eudicotyledons</taxon>
        <taxon>Gunneridae</taxon>
        <taxon>Pentapetalae</taxon>
        <taxon>rosids</taxon>
        <taxon>malvids</taxon>
        <taxon>Brassicales</taxon>
        <taxon>Brassicaceae</taxon>
        <taxon>Brassiceae</taxon>
        <taxon>Brassica</taxon>
    </lineage>
</organism>
<comment type="caution">
    <text evidence="2">The sequence shown here is derived from an EMBL/GenBank/DDBJ whole genome shotgun (WGS) entry which is preliminary data.</text>
</comment>
<protein>
    <submittedName>
        <fullName evidence="2">Uncharacterized protein</fullName>
    </submittedName>
</protein>
<evidence type="ECO:0000313" key="3">
    <source>
        <dbReference type="Proteomes" id="UP000712600"/>
    </source>
</evidence>
<feature type="region of interest" description="Disordered" evidence="1">
    <location>
        <begin position="139"/>
        <end position="202"/>
    </location>
</feature>
<reference evidence="2" key="1">
    <citation type="submission" date="2019-12" db="EMBL/GenBank/DDBJ databases">
        <title>Genome sequencing and annotation of Brassica cretica.</title>
        <authorList>
            <person name="Studholme D.J."/>
            <person name="Sarris P."/>
        </authorList>
    </citation>
    <scope>NUCLEOTIDE SEQUENCE</scope>
    <source>
        <strain evidence="2">PFS-109/04</strain>
        <tissue evidence="2">Leaf</tissue>
    </source>
</reference>
<dbReference type="EMBL" id="QGKX02000004">
    <property type="protein sequence ID" value="KAF3598427.1"/>
    <property type="molecule type" value="Genomic_DNA"/>
</dbReference>
<feature type="compositionally biased region" description="Basic and acidic residues" evidence="1">
    <location>
        <begin position="74"/>
        <end position="83"/>
    </location>
</feature>
<feature type="compositionally biased region" description="Polar residues" evidence="1">
    <location>
        <begin position="192"/>
        <end position="202"/>
    </location>
</feature>
<feature type="region of interest" description="Disordered" evidence="1">
    <location>
        <begin position="34"/>
        <end position="83"/>
    </location>
</feature>
<dbReference type="AlphaFoldDB" id="A0A8S9SCN4"/>
<accession>A0A8S9SCN4</accession>
<sequence>MRTLAKQVKTLTARTRAVLPCGATKIHGRRLDFATPLDKPGNAQGTRLLDPIDQSEHSDEDAGVRPRRTRSHTNRLDSSLEKTMNEEEENIFWVEQEKLAEEQVRITRSKRRQTRKTTGDDLDEICDLCNYITNELRGRDEDGLFDPARPSDGLDRSSPSNGRSDRVVDPARPSAELDGLSSADGRAGRVVDQSQPSSELHG</sequence>
<feature type="compositionally biased region" description="Basic and acidic residues" evidence="1">
    <location>
        <begin position="54"/>
        <end position="64"/>
    </location>
</feature>
<gene>
    <name evidence="2" type="ORF">F2Q69_00035010</name>
</gene>